<dbReference type="KEGG" id="tfa:BW733_05135"/>
<feature type="region of interest" description="Disordered" evidence="1">
    <location>
        <begin position="405"/>
        <end position="425"/>
    </location>
</feature>
<dbReference type="Pfam" id="PF00665">
    <property type="entry name" value="rve"/>
    <property type="match status" value="1"/>
</dbReference>
<evidence type="ECO:0000313" key="3">
    <source>
        <dbReference type="EMBL" id="AQP50309.1"/>
    </source>
</evidence>
<dbReference type="AlphaFoldDB" id="A0A1Q2CW46"/>
<dbReference type="GO" id="GO:0015074">
    <property type="term" value="P:DNA integration"/>
    <property type="evidence" value="ECO:0007669"/>
    <property type="project" value="InterPro"/>
</dbReference>
<dbReference type="InterPro" id="IPR001584">
    <property type="entry name" value="Integrase_cat-core"/>
</dbReference>
<evidence type="ECO:0000259" key="2">
    <source>
        <dbReference type="PROSITE" id="PS50994"/>
    </source>
</evidence>
<gene>
    <name evidence="3" type="ORF">BW733_05135</name>
</gene>
<evidence type="ECO:0000313" key="4">
    <source>
        <dbReference type="Proteomes" id="UP000188235"/>
    </source>
</evidence>
<evidence type="ECO:0000256" key="1">
    <source>
        <dbReference type="SAM" id="MobiDB-lite"/>
    </source>
</evidence>
<sequence>MELTMAQRKAITTAQAKAWTKATKAEKAAILDAVVQVTGWHRDHARKMLRRAATGQMPGPRKPREAIRRYDTHVTEALVRCWAMLDGIASKRLAAALPRLLAALERLDRLDMSVEVRDQLLAMSPATMDRHLQPYRTGLIAAKGIAHTKPGSLLKSSIPLKTWAEWNDTEPGFIEIDLVGHEGGDNNGTFHYSLNATDIATGWTETCTVRSKGERIVAAGLDQLIGRFPFLILGIHSDNGSEFINHHLSRYCNLRQITFTRGRPSHSNDQAHIEQKNWSIVRRAVGYWRYDTAHELDLLNHLWPAWNTRNNLLMPSQKLISKTRTGAKVTKHHDTATTPADRLLRDHPDTLTTNELASLHHQIDTIDPIALGDHTALIQGNLLDLAKRRGTVQRRTKRNHVYLSRTKLNKRASSDESTTQTKRAS</sequence>
<protein>
    <recommendedName>
        <fullName evidence="2">Integrase catalytic domain-containing protein</fullName>
    </recommendedName>
</protein>
<dbReference type="SUPFAM" id="SSF53098">
    <property type="entry name" value="Ribonuclease H-like"/>
    <property type="match status" value="1"/>
</dbReference>
<dbReference type="GO" id="GO:0003676">
    <property type="term" value="F:nucleic acid binding"/>
    <property type="evidence" value="ECO:0007669"/>
    <property type="project" value="InterPro"/>
</dbReference>
<dbReference type="InterPro" id="IPR036397">
    <property type="entry name" value="RNaseH_sf"/>
</dbReference>
<accession>A0A1Q2CW46</accession>
<organism evidence="3 4">
    <name type="scientific">Tessaracoccus flavescens</name>
    <dbReference type="NCBI Taxonomy" id="399497"/>
    <lineage>
        <taxon>Bacteria</taxon>
        <taxon>Bacillati</taxon>
        <taxon>Actinomycetota</taxon>
        <taxon>Actinomycetes</taxon>
        <taxon>Propionibacteriales</taxon>
        <taxon>Propionibacteriaceae</taxon>
        <taxon>Tessaracoccus</taxon>
    </lineage>
</organism>
<reference evidence="3 4" key="1">
    <citation type="journal article" date="2008" name="Int. J. Syst. Evol. Microbiol.">
        <title>Tessaracoccus flavescens sp. nov., isolated from marine sediment.</title>
        <authorList>
            <person name="Lee D.W."/>
            <person name="Lee S.D."/>
        </authorList>
    </citation>
    <scope>NUCLEOTIDE SEQUENCE [LARGE SCALE GENOMIC DNA]</scope>
    <source>
        <strain evidence="3 4">SST-39T</strain>
    </source>
</reference>
<dbReference type="InterPro" id="IPR012337">
    <property type="entry name" value="RNaseH-like_sf"/>
</dbReference>
<dbReference type="OrthoDB" id="2370461at2"/>
<feature type="domain" description="Integrase catalytic" evidence="2">
    <location>
        <begin position="167"/>
        <end position="347"/>
    </location>
</feature>
<name>A0A1Q2CW46_9ACTN</name>
<feature type="compositionally biased region" description="Polar residues" evidence="1">
    <location>
        <begin position="415"/>
        <end position="425"/>
    </location>
</feature>
<dbReference type="EMBL" id="CP019607">
    <property type="protein sequence ID" value="AQP50309.1"/>
    <property type="molecule type" value="Genomic_DNA"/>
</dbReference>
<dbReference type="RefSeq" id="WP_152024577.1">
    <property type="nucleotide sequence ID" value="NZ_CP019607.1"/>
</dbReference>
<proteinExistence type="predicted"/>
<dbReference type="Gene3D" id="3.30.420.10">
    <property type="entry name" value="Ribonuclease H-like superfamily/Ribonuclease H"/>
    <property type="match status" value="1"/>
</dbReference>
<keyword evidence="4" id="KW-1185">Reference proteome</keyword>
<dbReference type="Proteomes" id="UP000188235">
    <property type="component" value="Chromosome"/>
</dbReference>
<dbReference type="PROSITE" id="PS50994">
    <property type="entry name" value="INTEGRASE"/>
    <property type="match status" value="1"/>
</dbReference>